<dbReference type="AlphaFoldDB" id="A0A1V9ZT41"/>
<dbReference type="OrthoDB" id="65397at2759"/>
<dbReference type="STRING" id="1202772.A0A1V9ZT41"/>
<sequence>MASEPAWACVASSAFPLVYAFGKDMSLGGRQSRVLEKDHAKLLQALEQQLKLKGTTHANKAETLLFYSHAPSLSAQHVELVLLRLAEQFQAINQLGFRIAVLDMIARIESHFKNKEFADSAKIVGPIHHVLAHSDDVPTRIVALQIIAFFGTLAQNDTTLHHSVRVACASSSSDEADAALLAAKALLAHSPAFQRVIASMLLAESIDEAAFYPLAPLLPAAVVSLDEAMQAWTKCESLCHKAMAADAFADPTWLRPLVRAMSSLSVHLPLYGVDQHLCLVRRLLQSGTAPLQSIALTGLGDALAHRQCTHHARIAAALLEVLDSVEELGALLLPCASLLEVAARSTPVPLPRLRRLATASDPRVAECFAHVAYHAARRDEDGAVVALLHVLAARVRLPRAPPVTTVVTKVLALLEALFQELPASLTATAAPVLVALAADSTLPYSCELWVTLSHLARLFAVADVVLNPALEVAASPRAALAVVVTALRSGSDPSVLIYRALARHAADRWFAFQLARECVLHGAFGVARELFPRVVAGTSSARMHHWTAGVAAWVEAEALLVAGPPLVPSAAMDQLHEAQASVQLAASSDVGFEALGNFLLARIAFLTTLQAALQYGYESLIAGDHVFAATKWSELQRQLRRHARAFELVGSAAWATADLAALLAHVRVGDLVIMAIDKAIHGTSVAAPSPATHPAAAFCADWGAHMAACAVLSMSELVALLQAVVALPCAVPRALLRGDVTPLALDAHLASHNVKQISRSVLGVSIIVGMQVTLALSWPAPPPVSPLADAAQAWTLQFDVTLATDGTTLSFDAPVVVQSDGSMSALVPVFIDAPRLAGHSSYALSTMAWVKAGDSRYLLGTKVLDRTIVMC</sequence>
<proteinExistence type="predicted"/>
<keyword evidence="2" id="KW-1185">Reference proteome</keyword>
<evidence type="ECO:0000313" key="1">
    <source>
        <dbReference type="EMBL" id="OQS01186.1"/>
    </source>
</evidence>
<comment type="caution">
    <text evidence="1">The sequence shown here is derived from an EMBL/GenBank/DDBJ whole genome shotgun (WGS) entry which is preliminary data.</text>
</comment>
<name>A0A1V9ZT41_ACHHY</name>
<evidence type="ECO:0000313" key="2">
    <source>
        <dbReference type="Proteomes" id="UP000243579"/>
    </source>
</evidence>
<accession>A0A1V9ZT41</accession>
<protein>
    <recommendedName>
        <fullName evidence="3">Integrator complex subunit 7</fullName>
    </recommendedName>
</protein>
<dbReference type="EMBL" id="JNBR01000013">
    <property type="protein sequence ID" value="OQS01186.1"/>
    <property type="molecule type" value="Genomic_DNA"/>
</dbReference>
<gene>
    <name evidence="1" type="ORF">ACHHYP_01728</name>
</gene>
<dbReference type="Proteomes" id="UP000243579">
    <property type="component" value="Unassembled WGS sequence"/>
</dbReference>
<evidence type="ECO:0008006" key="3">
    <source>
        <dbReference type="Google" id="ProtNLM"/>
    </source>
</evidence>
<organism evidence="1 2">
    <name type="scientific">Achlya hypogyna</name>
    <name type="common">Oomycete</name>
    <name type="synonym">Protoachlya hypogyna</name>
    <dbReference type="NCBI Taxonomy" id="1202772"/>
    <lineage>
        <taxon>Eukaryota</taxon>
        <taxon>Sar</taxon>
        <taxon>Stramenopiles</taxon>
        <taxon>Oomycota</taxon>
        <taxon>Saprolegniomycetes</taxon>
        <taxon>Saprolegniales</taxon>
        <taxon>Achlyaceae</taxon>
        <taxon>Achlya</taxon>
    </lineage>
</organism>
<reference evidence="1 2" key="1">
    <citation type="journal article" date="2014" name="Genome Biol. Evol.">
        <title>The secreted proteins of Achlya hypogyna and Thraustotheca clavata identify the ancestral oomycete secretome and reveal gene acquisitions by horizontal gene transfer.</title>
        <authorList>
            <person name="Misner I."/>
            <person name="Blouin N."/>
            <person name="Leonard G."/>
            <person name="Richards T.A."/>
            <person name="Lane C.E."/>
        </authorList>
    </citation>
    <scope>NUCLEOTIDE SEQUENCE [LARGE SCALE GENOMIC DNA]</scope>
    <source>
        <strain evidence="1 2">ATCC 48635</strain>
    </source>
</reference>